<dbReference type="Pfam" id="PF13420">
    <property type="entry name" value="Acetyltransf_4"/>
    <property type="match status" value="1"/>
</dbReference>
<organism evidence="4 5">
    <name type="scientific">Alkaliphilus metalliredigens (strain QYMF)</name>
    <dbReference type="NCBI Taxonomy" id="293826"/>
    <lineage>
        <taxon>Bacteria</taxon>
        <taxon>Bacillati</taxon>
        <taxon>Bacillota</taxon>
        <taxon>Clostridia</taxon>
        <taxon>Peptostreptococcales</taxon>
        <taxon>Natronincolaceae</taxon>
        <taxon>Alkaliphilus</taxon>
    </lineage>
</organism>
<proteinExistence type="predicted"/>
<reference evidence="5" key="1">
    <citation type="journal article" date="2016" name="Genome Announc.">
        <title>Complete genome sequence of Alkaliphilus metalliredigens strain QYMF, an alkaliphilic and metal-reducing bacterium isolated from borax-contaminated leachate ponds.</title>
        <authorList>
            <person name="Hwang C."/>
            <person name="Copeland A."/>
            <person name="Lucas S."/>
            <person name="Lapidus A."/>
            <person name="Barry K."/>
            <person name="Detter J.C."/>
            <person name="Glavina Del Rio T."/>
            <person name="Hammon N."/>
            <person name="Israni S."/>
            <person name="Dalin E."/>
            <person name="Tice H."/>
            <person name="Pitluck S."/>
            <person name="Chertkov O."/>
            <person name="Brettin T."/>
            <person name="Bruce D."/>
            <person name="Han C."/>
            <person name="Schmutz J."/>
            <person name="Larimer F."/>
            <person name="Land M.L."/>
            <person name="Hauser L."/>
            <person name="Kyrpides N."/>
            <person name="Mikhailova N."/>
            <person name="Ye Q."/>
            <person name="Zhou J."/>
            <person name="Richardson P."/>
            <person name="Fields M.W."/>
        </authorList>
    </citation>
    <scope>NUCLEOTIDE SEQUENCE [LARGE SCALE GENOMIC DNA]</scope>
    <source>
        <strain evidence="5">QYMF</strain>
    </source>
</reference>
<dbReference type="Proteomes" id="UP000001572">
    <property type="component" value="Chromosome"/>
</dbReference>
<dbReference type="RefSeq" id="WP_012062912.1">
    <property type="nucleotide sequence ID" value="NC_009633.1"/>
</dbReference>
<evidence type="ECO:0000256" key="1">
    <source>
        <dbReference type="ARBA" id="ARBA00022679"/>
    </source>
</evidence>
<dbReference type="PROSITE" id="PS51186">
    <property type="entry name" value="GNAT"/>
    <property type="match status" value="1"/>
</dbReference>
<dbReference type="eggNOG" id="COG1247">
    <property type="taxonomic scope" value="Bacteria"/>
</dbReference>
<evidence type="ECO:0000256" key="2">
    <source>
        <dbReference type="ARBA" id="ARBA00023315"/>
    </source>
</evidence>
<sequence>MAYTVRIAELQDLKSITEIYNEGIEDRIATLETKIKSEAEMIPWLQQRSEKHKVITIENERDEVLGWASLNPFNSRCCYDGVADFSIYIKRQMRGMGLGKLLLKALIEVAREQDIHKLVLSTFKSNEAGQRLYESFGFREVGTYKNQGILDGKFVDVTIMEKLLIDGL</sequence>
<accession>A6TNV6</accession>
<gene>
    <name evidence="4" type="ordered locus">Amet_1698</name>
</gene>
<dbReference type="PANTHER" id="PTHR43072">
    <property type="entry name" value="N-ACETYLTRANSFERASE"/>
    <property type="match status" value="1"/>
</dbReference>
<keyword evidence="5" id="KW-1185">Reference proteome</keyword>
<dbReference type="AlphaFoldDB" id="A6TNV6"/>
<dbReference type="Gene3D" id="3.40.630.30">
    <property type="match status" value="1"/>
</dbReference>
<protein>
    <submittedName>
        <fullName evidence="4">GCN5-related N-acetyltransferase</fullName>
    </submittedName>
</protein>
<dbReference type="HOGENOM" id="CLU_013985_4_5_9"/>
<dbReference type="EMBL" id="CP000724">
    <property type="protein sequence ID" value="ABR47874.1"/>
    <property type="molecule type" value="Genomic_DNA"/>
</dbReference>
<name>A6TNV6_ALKMQ</name>
<dbReference type="STRING" id="293826.Amet_1698"/>
<feature type="domain" description="N-acetyltransferase" evidence="3">
    <location>
        <begin position="3"/>
        <end position="165"/>
    </location>
</feature>
<dbReference type="InterPro" id="IPR000182">
    <property type="entry name" value="GNAT_dom"/>
</dbReference>
<evidence type="ECO:0000313" key="5">
    <source>
        <dbReference type="Proteomes" id="UP000001572"/>
    </source>
</evidence>
<dbReference type="KEGG" id="amt:Amet_1698"/>
<keyword evidence="1 4" id="KW-0808">Transferase</keyword>
<dbReference type="InterPro" id="IPR016181">
    <property type="entry name" value="Acyl_CoA_acyltransferase"/>
</dbReference>
<dbReference type="OrthoDB" id="9798006at2"/>
<dbReference type="SUPFAM" id="SSF55729">
    <property type="entry name" value="Acyl-CoA N-acyltransferases (Nat)"/>
    <property type="match status" value="1"/>
</dbReference>
<dbReference type="GO" id="GO:0016747">
    <property type="term" value="F:acyltransferase activity, transferring groups other than amino-acyl groups"/>
    <property type="evidence" value="ECO:0007669"/>
    <property type="project" value="InterPro"/>
</dbReference>
<dbReference type="PANTHER" id="PTHR43072:SF23">
    <property type="entry name" value="UPF0039 PROTEIN C11D3.02C"/>
    <property type="match status" value="1"/>
</dbReference>
<evidence type="ECO:0000313" key="4">
    <source>
        <dbReference type="EMBL" id="ABR47874.1"/>
    </source>
</evidence>
<keyword evidence="2" id="KW-0012">Acyltransferase</keyword>
<dbReference type="NCBIfam" id="NF040503">
    <property type="entry name" value="resist_ArsN1a"/>
    <property type="match status" value="1"/>
</dbReference>
<evidence type="ECO:0000259" key="3">
    <source>
        <dbReference type="PROSITE" id="PS51186"/>
    </source>
</evidence>